<proteinExistence type="inferred from homology"/>
<dbReference type="GO" id="GO:0019432">
    <property type="term" value="P:triglyceride biosynthetic process"/>
    <property type="evidence" value="ECO:0007669"/>
    <property type="project" value="UniProtKB-UniRule"/>
</dbReference>
<dbReference type="PANTHER" id="PTHR12317:SF0">
    <property type="entry name" value="ACYLTRANSFERASE"/>
    <property type="match status" value="1"/>
</dbReference>
<protein>
    <recommendedName>
        <fullName evidence="5 16">Diacylglycerol O-acyltransferase</fullName>
        <ecNumber evidence="5 16">2.3.1.20</ecNumber>
    </recommendedName>
</protein>
<evidence type="ECO:0000256" key="17">
    <source>
        <dbReference type="SAM" id="MobiDB-lite"/>
    </source>
</evidence>
<evidence type="ECO:0000256" key="2">
    <source>
        <dbReference type="ARBA" id="ARBA00004771"/>
    </source>
</evidence>
<dbReference type="GeneID" id="37027289"/>
<evidence type="ECO:0000256" key="9">
    <source>
        <dbReference type="ARBA" id="ARBA00022798"/>
    </source>
</evidence>
<comment type="subcellular location">
    <subcellularLocation>
        <location evidence="1 16">Endoplasmic reticulum membrane</location>
        <topology evidence="1 16">Multi-pass membrane protein</topology>
    </subcellularLocation>
</comment>
<keyword evidence="10 16" id="KW-0256">Endoplasmic reticulum</keyword>
<keyword evidence="14 16" id="KW-0012">Acyltransferase</keyword>
<dbReference type="CDD" id="cd07987">
    <property type="entry name" value="LPLAT_MGAT-like"/>
    <property type="match status" value="1"/>
</dbReference>
<evidence type="ECO:0000313" key="19">
    <source>
        <dbReference type="Proteomes" id="UP000245884"/>
    </source>
</evidence>
<evidence type="ECO:0000256" key="8">
    <source>
        <dbReference type="ARBA" id="ARBA00022692"/>
    </source>
</evidence>
<evidence type="ECO:0000256" key="5">
    <source>
        <dbReference type="ARBA" id="ARBA00013244"/>
    </source>
</evidence>
<dbReference type="UniPathway" id="UPA00282"/>
<dbReference type="Pfam" id="PF03982">
    <property type="entry name" value="DAGAT"/>
    <property type="match status" value="1"/>
</dbReference>
<keyword evidence="9" id="KW-0319">Glycerol metabolism</keyword>
<gene>
    <name evidence="18" type="ORF">BDZ90DRAFT_230436</name>
</gene>
<evidence type="ECO:0000256" key="10">
    <source>
        <dbReference type="ARBA" id="ARBA00022824"/>
    </source>
</evidence>
<keyword evidence="11 16" id="KW-1133">Transmembrane helix</keyword>
<keyword evidence="19" id="KW-1185">Reference proteome</keyword>
<dbReference type="OrthoDB" id="264532at2759"/>
<evidence type="ECO:0000256" key="15">
    <source>
        <dbReference type="ARBA" id="ARBA00048109"/>
    </source>
</evidence>
<dbReference type="InterPro" id="IPR007130">
    <property type="entry name" value="DAGAT"/>
</dbReference>
<evidence type="ECO:0000313" key="18">
    <source>
        <dbReference type="EMBL" id="PWN29573.1"/>
    </source>
</evidence>
<dbReference type="AlphaFoldDB" id="A0A316V074"/>
<keyword evidence="8 16" id="KW-0812">Transmembrane</keyword>
<dbReference type="RefSeq" id="XP_025364185.1">
    <property type="nucleotide sequence ID" value="XM_025505466.1"/>
</dbReference>
<comment type="catalytic activity">
    <reaction evidence="15 16">
        <text>an acyl-CoA + a 1,2-diacyl-sn-glycerol = a triacyl-sn-glycerol + CoA</text>
        <dbReference type="Rhea" id="RHEA:10868"/>
        <dbReference type="ChEBI" id="CHEBI:17815"/>
        <dbReference type="ChEBI" id="CHEBI:57287"/>
        <dbReference type="ChEBI" id="CHEBI:58342"/>
        <dbReference type="ChEBI" id="CHEBI:64615"/>
        <dbReference type="EC" id="2.3.1.20"/>
    </reaction>
</comment>
<evidence type="ECO:0000256" key="11">
    <source>
        <dbReference type="ARBA" id="ARBA00022989"/>
    </source>
</evidence>
<dbReference type="EC" id="2.3.1.20" evidence="5 16"/>
<dbReference type="STRING" id="1569628.A0A316V074"/>
<comment type="caution">
    <text evidence="16">Lacks conserved residue(s) required for the propagation of feature annotation.</text>
</comment>
<feature type="transmembrane region" description="Helical" evidence="16">
    <location>
        <begin position="87"/>
        <end position="110"/>
    </location>
</feature>
<comment type="pathway">
    <text evidence="2 16">Glycerolipid metabolism; triacylglycerol biosynthesis.</text>
</comment>
<dbReference type="PANTHER" id="PTHR12317">
    <property type="entry name" value="DIACYLGLYCEROL O-ACYLTRANSFERASE"/>
    <property type="match status" value="1"/>
</dbReference>
<keyword evidence="6 16" id="KW-0444">Lipid biosynthesis</keyword>
<evidence type="ECO:0000256" key="13">
    <source>
        <dbReference type="ARBA" id="ARBA00023136"/>
    </source>
</evidence>
<evidence type="ECO:0000256" key="14">
    <source>
        <dbReference type="ARBA" id="ARBA00023315"/>
    </source>
</evidence>
<keyword evidence="12 16" id="KW-0443">Lipid metabolism</keyword>
<evidence type="ECO:0000256" key="6">
    <source>
        <dbReference type="ARBA" id="ARBA00022516"/>
    </source>
</evidence>
<dbReference type="Proteomes" id="UP000245884">
    <property type="component" value="Unassembled WGS sequence"/>
</dbReference>
<evidence type="ECO:0000256" key="3">
    <source>
        <dbReference type="ARBA" id="ARBA00005189"/>
    </source>
</evidence>
<evidence type="ECO:0000256" key="4">
    <source>
        <dbReference type="ARBA" id="ARBA00005420"/>
    </source>
</evidence>
<evidence type="ECO:0000256" key="7">
    <source>
        <dbReference type="ARBA" id="ARBA00022679"/>
    </source>
</evidence>
<dbReference type="GO" id="GO:0004144">
    <property type="term" value="F:diacylglycerol O-acyltransferase activity"/>
    <property type="evidence" value="ECO:0007669"/>
    <property type="project" value="UniProtKB-UniRule"/>
</dbReference>
<evidence type="ECO:0000256" key="12">
    <source>
        <dbReference type="ARBA" id="ARBA00023098"/>
    </source>
</evidence>
<evidence type="ECO:0000256" key="1">
    <source>
        <dbReference type="ARBA" id="ARBA00004477"/>
    </source>
</evidence>
<reference evidence="18 19" key="1">
    <citation type="journal article" date="2018" name="Mol. Biol. Evol.">
        <title>Broad Genomic Sampling Reveals a Smut Pathogenic Ancestry of the Fungal Clade Ustilaginomycotina.</title>
        <authorList>
            <person name="Kijpornyongpan T."/>
            <person name="Mondo S.J."/>
            <person name="Barry K."/>
            <person name="Sandor L."/>
            <person name="Lee J."/>
            <person name="Lipzen A."/>
            <person name="Pangilinan J."/>
            <person name="LaButti K."/>
            <person name="Hainaut M."/>
            <person name="Henrissat B."/>
            <person name="Grigoriev I.V."/>
            <person name="Spatafora J.W."/>
            <person name="Aime M.C."/>
        </authorList>
    </citation>
    <scope>NUCLEOTIDE SEQUENCE [LARGE SCALE GENOMIC DNA]</scope>
    <source>
        <strain evidence="18 19">MCA 5214</strain>
    </source>
</reference>
<dbReference type="EMBL" id="KZ819663">
    <property type="protein sequence ID" value="PWN29573.1"/>
    <property type="molecule type" value="Genomic_DNA"/>
</dbReference>
<name>A0A316V074_9BASI</name>
<keyword evidence="7" id="KW-0808">Transferase</keyword>
<keyword evidence="13 16" id="KW-0472">Membrane</keyword>
<organism evidence="18 19">
    <name type="scientific">Jaminaea rosea</name>
    <dbReference type="NCBI Taxonomy" id="1569628"/>
    <lineage>
        <taxon>Eukaryota</taxon>
        <taxon>Fungi</taxon>
        <taxon>Dikarya</taxon>
        <taxon>Basidiomycota</taxon>
        <taxon>Ustilaginomycotina</taxon>
        <taxon>Exobasidiomycetes</taxon>
        <taxon>Microstromatales</taxon>
        <taxon>Microstromatales incertae sedis</taxon>
        <taxon>Jaminaea</taxon>
    </lineage>
</organism>
<comment type="similarity">
    <text evidence="4 16">Belongs to the diacylglycerol acyltransferase family.</text>
</comment>
<sequence length="396" mass="44807">MARADVDGSRDRPPEEDADTVKDERQSSPSDSIGDGHAQPAIIVDEHGREITVDSLNDKSKKLPEQSWRFAPLSVPRQRRLQTASVLFWEILLPSALATFFILLSIPPLWPLITVYLIWMWFDDAHESGGRRVEYIRRLSVFKYFAQYFPISMIKTADLPSDRPYIFGYHPHGIIGMGAVATFATEALEFSDTFPGITPRLLTLSSNFKLPIYRDILLAMGICSVSKRSCERALRRGKGSSITIVVGGAAESLNAHPGTADLVLKRRLGFIKIAIRAGADLVPVFAFGENDIYEQLANEKGTRVYSIQKRFQAIFGFTLPLFHGRGVFNYNFGFLPYRHPIVSVVGRPIHVRQDSNPSKEHIDEVQKQYIAELNEIWDTWKDSYAVHRRKELTIVD</sequence>
<feature type="compositionally biased region" description="Basic and acidic residues" evidence="17">
    <location>
        <begin position="1"/>
        <end position="26"/>
    </location>
</feature>
<dbReference type="GO" id="GO:0005789">
    <property type="term" value="C:endoplasmic reticulum membrane"/>
    <property type="evidence" value="ECO:0007669"/>
    <property type="project" value="UniProtKB-SubCell"/>
</dbReference>
<evidence type="ECO:0000256" key="16">
    <source>
        <dbReference type="RuleBase" id="RU367023"/>
    </source>
</evidence>
<dbReference type="GO" id="GO:0006071">
    <property type="term" value="P:glycerol metabolic process"/>
    <property type="evidence" value="ECO:0007669"/>
    <property type="project" value="UniProtKB-UniRule"/>
</dbReference>
<feature type="region of interest" description="Disordered" evidence="17">
    <location>
        <begin position="1"/>
        <end position="42"/>
    </location>
</feature>
<accession>A0A316V074</accession>
<comment type="pathway">
    <text evidence="3">Lipid metabolism.</text>
</comment>
<comment type="function">
    <text evidence="16">Catalyzes the terminal and only committed step in triacylglycerol synthesis by using diacylglycerol and fatty acyl CoA as substrates.</text>
</comment>